<organism evidence="2 3">
    <name type="scientific">Zhengella mangrovi</name>
    <dbReference type="NCBI Taxonomy" id="1982044"/>
    <lineage>
        <taxon>Bacteria</taxon>
        <taxon>Pseudomonadati</taxon>
        <taxon>Pseudomonadota</taxon>
        <taxon>Alphaproteobacteria</taxon>
        <taxon>Hyphomicrobiales</taxon>
        <taxon>Notoacmeibacteraceae</taxon>
        <taxon>Zhengella</taxon>
    </lineage>
</organism>
<dbReference type="Gene3D" id="1.20.1270.210">
    <property type="match status" value="1"/>
</dbReference>
<dbReference type="NCBIfam" id="TIGR01537">
    <property type="entry name" value="portal_HK97"/>
    <property type="match status" value="1"/>
</dbReference>
<dbReference type="Gene3D" id="3.40.140.120">
    <property type="match status" value="1"/>
</dbReference>
<sequence>MAFHWPRTSRRGRAAMRAPETIKAGAPDQAKAATGFVALQMTGGAVWTGRDYAVLARHGYMTNPVVHACVRLIAQTAAAIPWLLYEGVTEHDEHPVLVMLDRPNPRQSGMAFMETLYLHLLMAGNAYVERVDSGRMAHLHLLRPDQVEVSSDADGWPDALVYRTGAASRRVALGTEGAPGLHVRLANPLDDIAGFAPLEAALTALDVHNAASAWNKALLDNSARPSGALVYAPKDGGNLTPEQFDRLRQELETGYSGAARAGRPLLLEGGLDWKAMALTPKDMDFIEARNGAARDIALTFGVPPMLLGIPGDNTYANYREANRAFYRLTVVPLVTRLASEFSHWLAPLHGGRIRLAFDADRVDGLSGDRDALWERLDAATFLTVDEKREAAGYQPMGGTGRTGDV</sequence>
<accession>A0A2G1QSC6</accession>
<keyword evidence="3" id="KW-1185">Reference proteome</keyword>
<dbReference type="AlphaFoldDB" id="A0A2G1QSC6"/>
<dbReference type="EMBL" id="PDVP01000002">
    <property type="protein sequence ID" value="PHP68433.1"/>
    <property type="molecule type" value="Genomic_DNA"/>
</dbReference>
<comment type="caution">
    <text evidence="2">The sequence shown here is derived from an EMBL/GenBank/DDBJ whole genome shotgun (WGS) entry which is preliminary data.</text>
</comment>
<reference evidence="2 3" key="1">
    <citation type="submission" date="2017-10" db="EMBL/GenBank/DDBJ databases">
        <title>Sedimentibacterium mangrovi gen. nov., sp. nov., a novel member of family Phyllobacteriacea isolated from mangrove sediment.</title>
        <authorList>
            <person name="Liao H."/>
            <person name="Tian Y."/>
        </authorList>
    </citation>
    <scope>NUCLEOTIDE SEQUENCE [LARGE SCALE GENOMIC DNA]</scope>
    <source>
        <strain evidence="2 3">X9-2-2</strain>
    </source>
</reference>
<feature type="region of interest" description="Disordered" evidence="1">
    <location>
        <begin position="1"/>
        <end position="26"/>
    </location>
</feature>
<dbReference type="Gene3D" id="3.30.1120.70">
    <property type="match status" value="1"/>
</dbReference>
<proteinExistence type="predicted"/>
<dbReference type="RefSeq" id="WP_099305300.1">
    <property type="nucleotide sequence ID" value="NZ_PDVP01000002.1"/>
</dbReference>
<gene>
    <name evidence="2" type="ORF">CSC94_06865</name>
</gene>
<dbReference type="InterPro" id="IPR006427">
    <property type="entry name" value="Portal_HK97"/>
</dbReference>
<evidence type="ECO:0000256" key="1">
    <source>
        <dbReference type="SAM" id="MobiDB-lite"/>
    </source>
</evidence>
<dbReference type="OrthoDB" id="9134461at2"/>
<dbReference type="Proteomes" id="UP000221168">
    <property type="component" value="Unassembled WGS sequence"/>
</dbReference>
<protein>
    <submittedName>
        <fullName evidence="2">Phage portal protein</fullName>
    </submittedName>
</protein>
<dbReference type="InterPro" id="IPR006944">
    <property type="entry name" value="Phage/GTA_portal"/>
</dbReference>
<evidence type="ECO:0000313" key="3">
    <source>
        <dbReference type="Proteomes" id="UP000221168"/>
    </source>
</evidence>
<name>A0A2G1QSC6_9HYPH</name>
<evidence type="ECO:0000313" key="2">
    <source>
        <dbReference type="EMBL" id="PHP68433.1"/>
    </source>
</evidence>
<dbReference type="Pfam" id="PF04860">
    <property type="entry name" value="Phage_portal"/>
    <property type="match status" value="1"/>
</dbReference>